<dbReference type="GO" id="GO:0051087">
    <property type="term" value="F:protein-folding chaperone binding"/>
    <property type="evidence" value="ECO:0007669"/>
    <property type="project" value="InterPro"/>
</dbReference>
<dbReference type="PROSITE" id="PS51203">
    <property type="entry name" value="CS"/>
    <property type="match status" value="1"/>
</dbReference>
<evidence type="ECO:0000259" key="2">
    <source>
        <dbReference type="PROSITE" id="PS51048"/>
    </source>
</evidence>
<dbReference type="Pfam" id="PF05002">
    <property type="entry name" value="SGS"/>
    <property type="match status" value="1"/>
</dbReference>
<feature type="compositionally biased region" description="Polar residues" evidence="1">
    <location>
        <begin position="193"/>
        <end position="205"/>
    </location>
</feature>
<proteinExistence type="predicted"/>
<protein>
    <submittedName>
        <fullName evidence="4">SGS-domain-containing protein</fullName>
    </submittedName>
</protein>
<dbReference type="CDD" id="cd06466">
    <property type="entry name" value="p23_CS_SGT1_like"/>
    <property type="match status" value="1"/>
</dbReference>
<feature type="compositionally biased region" description="Low complexity" evidence="1">
    <location>
        <begin position="121"/>
        <end position="132"/>
    </location>
</feature>
<organism evidence="4 5">
    <name type="scientific">Jaminaea rosea</name>
    <dbReference type="NCBI Taxonomy" id="1569628"/>
    <lineage>
        <taxon>Eukaryota</taxon>
        <taxon>Fungi</taxon>
        <taxon>Dikarya</taxon>
        <taxon>Basidiomycota</taxon>
        <taxon>Ustilaginomycotina</taxon>
        <taxon>Exobasidiomycetes</taxon>
        <taxon>Microstromatales</taxon>
        <taxon>Microstromatales incertae sedis</taxon>
        <taxon>Jaminaea</taxon>
    </lineage>
</organism>
<feature type="domain" description="SGS" evidence="2">
    <location>
        <begin position="128"/>
        <end position="226"/>
    </location>
</feature>
<dbReference type="InterPro" id="IPR007699">
    <property type="entry name" value="SGS_dom"/>
</dbReference>
<dbReference type="AlphaFoldDB" id="A0A316UVX7"/>
<dbReference type="InterPro" id="IPR008978">
    <property type="entry name" value="HSP20-like_chaperone"/>
</dbReference>
<dbReference type="EMBL" id="KZ819665">
    <property type="protein sequence ID" value="PWN28481.1"/>
    <property type="molecule type" value="Genomic_DNA"/>
</dbReference>
<dbReference type="Pfam" id="PF04969">
    <property type="entry name" value="CS"/>
    <property type="match status" value="1"/>
</dbReference>
<feature type="compositionally biased region" description="Acidic residues" evidence="1">
    <location>
        <begin position="145"/>
        <end position="154"/>
    </location>
</feature>
<reference evidence="4 5" key="1">
    <citation type="journal article" date="2018" name="Mol. Biol. Evol.">
        <title>Broad Genomic Sampling Reveals a Smut Pathogenic Ancestry of the Fungal Clade Ustilaginomycotina.</title>
        <authorList>
            <person name="Kijpornyongpan T."/>
            <person name="Mondo S.J."/>
            <person name="Barry K."/>
            <person name="Sandor L."/>
            <person name="Lee J."/>
            <person name="Lipzen A."/>
            <person name="Pangilinan J."/>
            <person name="LaButti K."/>
            <person name="Hainaut M."/>
            <person name="Henrissat B."/>
            <person name="Grigoriev I.V."/>
            <person name="Spatafora J.W."/>
            <person name="Aime M.C."/>
        </authorList>
    </citation>
    <scope>NUCLEOTIDE SEQUENCE [LARGE SCALE GENOMIC DNA]</scope>
    <source>
        <strain evidence="4 5">MCA 5214</strain>
    </source>
</reference>
<evidence type="ECO:0000313" key="5">
    <source>
        <dbReference type="Proteomes" id="UP000245884"/>
    </source>
</evidence>
<dbReference type="InterPro" id="IPR044563">
    <property type="entry name" value="Sgt1-like"/>
</dbReference>
<evidence type="ECO:0000259" key="3">
    <source>
        <dbReference type="PROSITE" id="PS51203"/>
    </source>
</evidence>
<feature type="region of interest" description="Disordered" evidence="1">
    <location>
        <begin position="92"/>
        <end position="168"/>
    </location>
</feature>
<dbReference type="PROSITE" id="PS51048">
    <property type="entry name" value="SGS"/>
    <property type="match status" value="1"/>
</dbReference>
<dbReference type="OrthoDB" id="1898560at2759"/>
<sequence>MATNKPRYDYYQTDTSVNVSIFAKGLAESDVSVTFGNHSLSANLSSTPPQSLELQLFDSIDSANSSYKVLSTKVDVLLCKATPGKQWTSLEIKSGDAAPPTYDSATAGAESAEVGGSNSQAAPAAAPAVAAAGRPRSKWDNLQLADDDDGEDGEGASKAAKGSSKGEGGVDAFFQQLYADADDDTRRAMMKSYTESGGTSLSTNWAEVGKGEVKARPPDGMEARKW</sequence>
<evidence type="ECO:0000313" key="4">
    <source>
        <dbReference type="EMBL" id="PWN28481.1"/>
    </source>
</evidence>
<feature type="compositionally biased region" description="Basic and acidic residues" evidence="1">
    <location>
        <begin position="209"/>
        <end position="226"/>
    </location>
</feature>
<dbReference type="InterPro" id="IPR007052">
    <property type="entry name" value="CS_dom"/>
</dbReference>
<dbReference type="GeneID" id="37030947"/>
<accession>A0A316UVX7</accession>
<dbReference type="RefSeq" id="XP_025363093.1">
    <property type="nucleotide sequence ID" value="XM_025509124.1"/>
</dbReference>
<feature type="region of interest" description="Disordered" evidence="1">
    <location>
        <begin position="189"/>
        <end position="226"/>
    </location>
</feature>
<feature type="domain" description="CS" evidence="3">
    <location>
        <begin position="3"/>
        <end position="91"/>
    </location>
</feature>
<evidence type="ECO:0000256" key="1">
    <source>
        <dbReference type="SAM" id="MobiDB-lite"/>
    </source>
</evidence>
<dbReference type="STRING" id="1569628.A0A316UVX7"/>
<keyword evidence="5" id="KW-1185">Reference proteome</keyword>
<dbReference type="Gene3D" id="2.60.40.790">
    <property type="match status" value="1"/>
</dbReference>
<gene>
    <name evidence="4" type="ORF">BDZ90DRAFT_278844</name>
</gene>
<name>A0A316UVX7_9BASI</name>
<dbReference type="Proteomes" id="UP000245884">
    <property type="component" value="Unassembled WGS sequence"/>
</dbReference>
<dbReference type="SUPFAM" id="SSF49764">
    <property type="entry name" value="HSP20-like chaperones"/>
    <property type="match status" value="1"/>
</dbReference>
<dbReference type="PANTHER" id="PTHR45862">
    <property type="entry name" value="PROTEIN SGT1 HOMOLOG"/>
    <property type="match status" value="1"/>
</dbReference>